<dbReference type="InterPro" id="IPR000620">
    <property type="entry name" value="EamA_dom"/>
</dbReference>
<dbReference type="PANTHER" id="PTHR42920">
    <property type="entry name" value="OS03G0707200 PROTEIN-RELATED"/>
    <property type="match status" value="1"/>
</dbReference>
<dbReference type="KEGG" id="acm:AciX9_1539"/>
<feature type="transmembrane region" description="Helical" evidence="6">
    <location>
        <begin position="38"/>
        <end position="56"/>
    </location>
</feature>
<dbReference type="InterPro" id="IPR037185">
    <property type="entry name" value="EmrE-like"/>
</dbReference>
<name>E8WX31_GRATM</name>
<feature type="domain" description="EamA" evidence="7">
    <location>
        <begin position="12"/>
        <end position="144"/>
    </location>
</feature>
<evidence type="ECO:0000256" key="5">
    <source>
        <dbReference type="ARBA" id="ARBA00023136"/>
    </source>
</evidence>
<evidence type="ECO:0000259" key="7">
    <source>
        <dbReference type="Pfam" id="PF00892"/>
    </source>
</evidence>
<evidence type="ECO:0000313" key="8">
    <source>
        <dbReference type="EMBL" id="ADW68592.1"/>
    </source>
</evidence>
<keyword evidence="3 6" id="KW-0812">Transmembrane</keyword>
<dbReference type="SUPFAM" id="SSF103481">
    <property type="entry name" value="Multidrug resistance efflux transporter EmrE"/>
    <property type="match status" value="2"/>
</dbReference>
<organism evidence="9">
    <name type="scientific">Granulicella tundricola (strain ATCC BAA-1859 / DSM 23138 / MP5ACTX9)</name>
    <dbReference type="NCBI Taxonomy" id="1198114"/>
    <lineage>
        <taxon>Bacteria</taxon>
        <taxon>Pseudomonadati</taxon>
        <taxon>Acidobacteriota</taxon>
        <taxon>Terriglobia</taxon>
        <taxon>Terriglobales</taxon>
        <taxon>Acidobacteriaceae</taxon>
        <taxon>Granulicella</taxon>
    </lineage>
</organism>
<feature type="transmembrane region" description="Helical" evidence="6">
    <location>
        <begin position="97"/>
        <end position="114"/>
    </location>
</feature>
<comment type="subcellular location">
    <subcellularLocation>
        <location evidence="1">Cell membrane</location>
        <topology evidence="1">Multi-pass membrane protein</topology>
    </subcellularLocation>
</comment>
<evidence type="ECO:0000256" key="1">
    <source>
        <dbReference type="ARBA" id="ARBA00004651"/>
    </source>
</evidence>
<reference evidence="9" key="1">
    <citation type="submission" date="2011-01" db="EMBL/GenBank/DDBJ databases">
        <title>Complete sequence of chromosome of Acidobacterium sp. MP5ACTX9.</title>
        <authorList>
            <consortium name="US DOE Joint Genome Institute"/>
            <person name="Lucas S."/>
            <person name="Copeland A."/>
            <person name="Lapidus A."/>
            <person name="Cheng J.-F."/>
            <person name="Goodwin L."/>
            <person name="Pitluck S."/>
            <person name="Teshima H."/>
            <person name="Detter J.C."/>
            <person name="Han C."/>
            <person name="Tapia R."/>
            <person name="Land M."/>
            <person name="Hauser L."/>
            <person name="Kyrpides N."/>
            <person name="Ivanova N."/>
            <person name="Ovchinnikova G."/>
            <person name="Pagani I."/>
            <person name="Rawat S.R."/>
            <person name="Mannisto M."/>
            <person name="Haggblom M.M."/>
            <person name="Woyke T."/>
        </authorList>
    </citation>
    <scope>NUCLEOTIDE SEQUENCE [LARGE SCALE GENOMIC DNA]</scope>
    <source>
        <strain evidence="9">MP5ACTX9</strain>
    </source>
</reference>
<dbReference type="Gene3D" id="1.10.3730.20">
    <property type="match status" value="1"/>
</dbReference>
<dbReference type="Pfam" id="PF00892">
    <property type="entry name" value="EamA"/>
    <property type="match status" value="2"/>
</dbReference>
<keyword evidence="4 6" id="KW-1133">Transmembrane helix</keyword>
<feature type="transmembrane region" description="Helical" evidence="6">
    <location>
        <begin position="277"/>
        <end position="296"/>
    </location>
</feature>
<dbReference type="PANTHER" id="PTHR42920:SF5">
    <property type="entry name" value="EAMA DOMAIN-CONTAINING PROTEIN"/>
    <property type="match status" value="1"/>
</dbReference>
<feature type="transmembrane region" description="Helical" evidence="6">
    <location>
        <begin position="68"/>
        <end position="85"/>
    </location>
</feature>
<dbReference type="eggNOG" id="COG0697">
    <property type="taxonomic scope" value="Bacteria"/>
</dbReference>
<feature type="domain" description="EamA" evidence="7">
    <location>
        <begin position="160"/>
        <end position="293"/>
    </location>
</feature>
<evidence type="ECO:0000256" key="3">
    <source>
        <dbReference type="ARBA" id="ARBA00022692"/>
    </source>
</evidence>
<evidence type="ECO:0000313" key="9">
    <source>
        <dbReference type="Proteomes" id="UP000000343"/>
    </source>
</evidence>
<keyword evidence="5 6" id="KW-0472">Membrane</keyword>
<dbReference type="RefSeq" id="WP_013579911.1">
    <property type="nucleotide sequence ID" value="NC_015064.1"/>
</dbReference>
<dbReference type="InterPro" id="IPR051258">
    <property type="entry name" value="Diverse_Substrate_Transporter"/>
</dbReference>
<gene>
    <name evidence="8" type="ordered locus">AciX9_1539</name>
</gene>
<dbReference type="PaxDb" id="1198114-AciX9_1539"/>
<feature type="transmembrane region" description="Helical" evidence="6">
    <location>
        <begin position="221"/>
        <end position="240"/>
    </location>
</feature>
<sequence>MRVLKPATLARVLLLGTVLVWGGSFVVVKAALGDASPLLFNLIRMSLAAVVLAGVNWRELHGVTRAQVRAGALAGLFLALGYQFQTFGLVRTTAAKSAFITGLVVVFVPLLTLVPRFRPAGMRAPGWTAGVGACLAFGGLLLVTTPAGTAAKDIFGTIGLGDLLTLVCALAFAGHLLILARVSKGMGAGLLGTLQIADAAGVMLVTLPLEPVHFFHLTGRLVVALGVTSVLATAAAFTIQSYAQQHLPATQTAVILTLEPVFAWLTSMVVLGERLSGRSMAGAGLILISIALIELLPGTIHSTEIPG</sequence>
<dbReference type="HOGENOM" id="CLU_033863_21_3_0"/>
<evidence type="ECO:0000256" key="4">
    <source>
        <dbReference type="ARBA" id="ARBA00022989"/>
    </source>
</evidence>
<proteinExistence type="predicted"/>
<dbReference type="Proteomes" id="UP000000343">
    <property type="component" value="Chromosome"/>
</dbReference>
<evidence type="ECO:0000256" key="2">
    <source>
        <dbReference type="ARBA" id="ARBA00022475"/>
    </source>
</evidence>
<feature type="transmembrane region" description="Helical" evidence="6">
    <location>
        <begin position="12"/>
        <end position="32"/>
    </location>
</feature>
<dbReference type="OrthoDB" id="9804865at2"/>
<dbReference type="AlphaFoldDB" id="E8WX31"/>
<feature type="transmembrane region" description="Helical" evidence="6">
    <location>
        <begin position="190"/>
        <end position="209"/>
    </location>
</feature>
<feature type="transmembrane region" description="Helical" evidence="6">
    <location>
        <begin position="154"/>
        <end position="178"/>
    </location>
</feature>
<evidence type="ECO:0000256" key="6">
    <source>
        <dbReference type="SAM" id="Phobius"/>
    </source>
</evidence>
<feature type="transmembrane region" description="Helical" evidence="6">
    <location>
        <begin position="126"/>
        <end position="148"/>
    </location>
</feature>
<protein>
    <recommendedName>
        <fullName evidence="7">EamA domain-containing protein</fullName>
    </recommendedName>
</protein>
<dbReference type="GO" id="GO:0005886">
    <property type="term" value="C:plasma membrane"/>
    <property type="evidence" value="ECO:0007669"/>
    <property type="project" value="UniProtKB-SubCell"/>
</dbReference>
<keyword evidence="2" id="KW-1003">Cell membrane</keyword>
<feature type="transmembrane region" description="Helical" evidence="6">
    <location>
        <begin position="252"/>
        <end position="271"/>
    </location>
</feature>
<dbReference type="STRING" id="1198114.AciX9_1539"/>
<dbReference type="EMBL" id="CP002480">
    <property type="protein sequence ID" value="ADW68592.1"/>
    <property type="molecule type" value="Genomic_DNA"/>
</dbReference>
<keyword evidence="9" id="KW-1185">Reference proteome</keyword>
<accession>E8WX31</accession>